<sequence>MKRIFAAAVIIVVLIMGAYLIDGLLNTEPPKPTITVDGKNAEVAQGSYCWKGLFSGSCADMISPLDMAKNLKLTIAKPGSKVKVEFRKKPINDIGGSQWVSGKDTKEVIFNGNTFTVPDEKGNYAYIVYAMWKQGTGSFVFTIEVK</sequence>
<organism evidence="1 2">
    <name type="scientific">Falsibacillus pallidus</name>
    <dbReference type="NCBI Taxonomy" id="493781"/>
    <lineage>
        <taxon>Bacteria</taxon>
        <taxon>Bacillati</taxon>
        <taxon>Bacillota</taxon>
        <taxon>Bacilli</taxon>
        <taxon>Bacillales</taxon>
        <taxon>Bacillaceae</taxon>
        <taxon>Falsibacillus</taxon>
    </lineage>
</organism>
<name>A0A370GEX1_9BACI</name>
<accession>A0A370GEX1</accession>
<protein>
    <submittedName>
        <fullName evidence="1">Uncharacterized protein</fullName>
    </submittedName>
</protein>
<evidence type="ECO:0000313" key="1">
    <source>
        <dbReference type="EMBL" id="RDI42227.1"/>
    </source>
</evidence>
<proteinExistence type="predicted"/>
<comment type="caution">
    <text evidence="1">The sequence shown here is derived from an EMBL/GenBank/DDBJ whole genome shotgun (WGS) entry which is preliminary data.</text>
</comment>
<gene>
    <name evidence="1" type="ORF">DFR59_10566</name>
</gene>
<keyword evidence="2" id="KW-1185">Reference proteome</keyword>
<reference evidence="1 2" key="1">
    <citation type="submission" date="2018-07" db="EMBL/GenBank/DDBJ databases">
        <title>Genomic Encyclopedia of Type Strains, Phase IV (KMG-IV): sequencing the most valuable type-strain genomes for metagenomic binning, comparative biology and taxonomic classification.</title>
        <authorList>
            <person name="Goeker M."/>
        </authorList>
    </citation>
    <scope>NUCLEOTIDE SEQUENCE [LARGE SCALE GENOMIC DNA]</scope>
    <source>
        <strain evidence="1 2">DSM 25281</strain>
    </source>
</reference>
<dbReference type="AlphaFoldDB" id="A0A370GEX1"/>
<dbReference type="Proteomes" id="UP000255326">
    <property type="component" value="Unassembled WGS sequence"/>
</dbReference>
<evidence type="ECO:0000313" key="2">
    <source>
        <dbReference type="Proteomes" id="UP000255326"/>
    </source>
</evidence>
<dbReference type="OrthoDB" id="1797983at2"/>
<dbReference type="RefSeq" id="WP_114745618.1">
    <property type="nucleotide sequence ID" value="NZ_QQAY01000005.1"/>
</dbReference>
<dbReference type="EMBL" id="QQAY01000005">
    <property type="protein sequence ID" value="RDI42227.1"/>
    <property type="molecule type" value="Genomic_DNA"/>
</dbReference>